<evidence type="ECO:0000313" key="2">
    <source>
        <dbReference type="Proteomes" id="UP000527143"/>
    </source>
</evidence>
<dbReference type="AlphaFoldDB" id="A0A840YEV2"/>
<protein>
    <submittedName>
        <fullName evidence="1">Uncharacterized protein</fullName>
    </submittedName>
</protein>
<reference evidence="1 2" key="1">
    <citation type="submission" date="2020-08" db="EMBL/GenBank/DDBJ databases">
        <title>Genomic Encyclopedia of Type Strains, Phase IV (KMG-IV): sequencing the most valuable type-strain genomes for metagenomic binning, comparative biology and taxonomic classification.</title>
        <authorList>
            <person name="Goeker M."/>
        </authorList>
    </citation>
    <scope>NUCLEOTIDE SEQUENCE [LARGE SCALE GENOMIC DNA]</scope>
    <source>
        <strain evidence="1 2">DSM 26736</strain>
    </source>
</reference>
<dbReference type="Proteomes" id="UP000527143">
    <property type="component" value="Unassembled WGS sequence"/>
</dbReference>
<proteinExistence type="predicted"/>
<name>A0A840YEV2_9SPHN</name>
<organism evidence="1 2">
    <name type="scientific">Sphingomonas xinjiangensis</name>
    <dbReference type="NCBI Taxonomy" id="643568"/>
    <lineage>
        <taxon>Bacteria</taxon>
        <taxon>Pseudomonadati</taxon>
        <taxon>Pseudomonadota</taxon>
        <taxon>Alphaproteobacteria</taxon>
        <taxon>Sphingomonadales</taxon>
        <taxon>Sphingomonadaceae</taxon>
        <taxon>Sphingomonas</taxon>
    </lineage>
</organism>
<dbReference type="EMBL" id="JACIJF010000001">
    <property type="protein sequence ID" value="MBB5709298.1"/>
    <property type="molecule type" value="Genomic_DNA"/>
</dbReference>
<comment type="caution">
    <text evidence="1">The sequence shown here is derived from an EMBL/GenBank/DDBJ whole genome shotgun (WGS) entry which is preliminary data.</text>
</comment>
<keyword evidence="2" id="KW-1185">Reference proteome</keyword>
<accession>A0A840YEV2</accession>
<sequence length="86" mass="9271">MGEHTPGPWVLNPFSAQVDCDKPSKLGGLLPIAQMLWPTDERSEEETEANAQLIAAAPTMAAFIQKRADEGDLDAIQIMEAIHGNA</sequence>
<gene>
    <name evidence="1" type="ORF">FHT02_000504</name>
</gene>
<evidence type="ECO:0000313" key="1">
    <source>
        <dbReference type="EMBL" id="MBB5709298.1"/>
    </source>
</evidence>
<dbReference type="RefSeq" id="WP_184083878.1">
    <property type="nucleotide sequence ID" value="NZ_JACIJF010000001.1"/>
</dbReference>